<sequence>MVGAICDFCEAFICHGRKCLTTHACTCPLRDAQCLECKRGVWDHVGRGEITQEGITSLSSFGGADIFQLEDSKIPVGRSPACFI</sequence>
<dbReference type="WBParaSite" id="PEQ_0000720401-mRNA-1">
    <property type="protein sequence ID" value="PEQ_0000720401-mRNA-1"/>
    <property type="gene ID" value="PEQ_0000720401"/>
</dbReference>
<evidence type="ECO:0000313" key="9">
    <source>
        <dbReference type="WBParaSite" id="PEQ_0000720401-mRNA-1"/>
    </source>
</evidence>
<comment type="similarity">
    <text evidence="2">Belongs to the NOA36 family.</text>
</comment>
<evidence type="ECO:0000256" key="3">
    <source>
        <dbReference type="ARBA" id="ARBA00022723"/>
    </source>
</evidence>
<keyword evidence="7" id="KW-0539">Nucleus</keyword>
<dbReference type="PANTHER" id="PTHR13214">
    <property type="entry name" value="ZINC FINGER PROTEIN 330"/>
    <property type="match status" value="1"/>
</dbReference>
<name>A0A914RL15_PAREQ</name>
<dbReference type="Proteomes" id="UP000887564">
    <property type="component" value="Unplaced"/>
</dbReference>
<dbReference type="InterPro" id="IPR010531">
    <property type="entry name" value="NOA36"/>
</dbReference>
<keyword evidence="4" id="KW-0677">Repeat</keyword>
<evidence type="ECO:0000256" key="2">
    <source>
        <dbReference type="ARBA" id="ARBA00007212"/>
    </source>
</evidence>
<reference evidence="9" key="1">
    <citation type="submission" date="2022-11" db="UniProtKB">
        <authorList>
            <consortium name="WormBaseParasite"/>
        </authorList>
    </citation>
    <scope>IDENTIFICATION</scope>
</reference>
<accession>A0A914RL15</accession>
<proteinExistence type="inferred from homology"/>
<evidence type="ECO:0000256" key="1">
    <source>
        <dbReference type="ARBA" id="ARBA00004604"/>
    </source>
</evidence>
<dbReference type="AlphaFoldDB" id="A0A914RL15"/>
<dbReference type="PANTHER" id="PTHR13214:SF1">
    <property type="entry name" value="ZINC FINGER PROTEIN 330"/>
    <property type="match status" value="1"/>
</dbReference>
<evidence type="ECO:0000256" key="7">
    <source>
        <dbReference type="ARBA" id="ARBA00023242"/>
    </source>
</evidence>
<dbReference type="Pfam" id="PF06524">
    <property type="entry name" value="NOA36"/>
    <property type="match status" value="1"/>
</dbReference>
<evidence type="ECO:0000256" key="5">
    <source>
        <dbReference type="ARBA" id="ARBA00022771"/>
    </source>
</evidence>
<evidence type="ECO:0000256" key="6">
    <source>
        <dbReference type="ARBA" id="ARBA00022833"/>
    </source>
</evidence>
<keyword evidence="8" id="KW-1185">Reference proteome</keyword>
<keyword evidence="5" id="KW-0863">Zinc-finger</keyword>
<dbReference type="GO" id="GO:0008270">
    <property type="term" value="F:zinc ion binding"/>
    <property type="evidence" value="ECO:0007669"/>
    <property type="project" value="UniProtKB-KW"/>
</dbReference>
<keyword evidence="3" id="KW-0479">Metal-binding</keyword>
<evidence type="ECO:0000256" key="4">
    <source>
        <dbReference type="ARBA" id="ARBA00022737"/>
    </source>
</evidence>
<dbReference type="GO" id="GO:0005730">
    <property type="term" value="C:nucleolus"/>
    <property type="evidence" value="ECO:0007669"/>
    <property type="project" value="UniProtKB-SubCell"/>
</dbReference>
<organism evidence="8 9">
    <name type="scientific">Parascaris equorum</name>
    <name type="common">Equine roundworm</name>
    <dbReference type="NCBI Taxonomy" id="6256"/>
    <lineage>
        <taxon>Eukaryota</taxon>
        <taxon>Metazoa</taxon>
        <taxon>Ecdysozoa</taxon>
        <taxon>Nematoda</taxon>
        <taxon>Chromadorea</taxon>
        <taxon>Rhabditida</taxon>
        <taxon>Spirurina</taxon>
        <taxon>Ascaridomorpha</taxon>
        <taxon>Ascaridoidea</taxon>
        <taxon>Ascarididae</taxon>
        <taxon>Parascaris</taxon>
    </lineage>
</organism>
<protein>
    <submittedName>
        <fullName evidence="9">Uncharacterized protein</fullName>
    </submittedName>
</protein>
<keyword evidence="6" id="KW-0862">Zinc</keyword>
<comment type="subcellular location">
    <subcellularLocation>
        <location evidence="1">Nucleus</location>
        <location evidence="1">Nucleolus</location>
    </subcellularLocation>
</comment>
<evidence type="ECO:0000313" key="8">
    <source>
        <dbReference type="Proteomes" id="UP000887564"/>
    </source>
</evidence>